<evidence type="ECO:0000313" key="1">
    <source>
        <dbReference type="EMBL" id="MEX0427625.1"/>
    </source>
</evidence>
<organism evidence="1 2">
    <name type="scientific">Nocardioides eburneus</name>
    <dbReference type="NCBI Taxonomy" id="3231482"/>
    <lineage>
        <taxon>Bacteria</taxon>
        <taxon>Bacillati</taxon>
        <taxon>Actinomycetota</taxon>
        <taxon>Actinomycetes</taxon>
        <taxon>Propionibacteriales</taxon>
        <taxon>Nocardioidaceae</taxon>
        <taxon>Nocardioides</taxon>
    </lineage>
</organism>
<evidence type="ECO:0000313" key="2">
    <source>
        <dbReference type="Proteomes" id="UP001556631"/>
    </source>
</evidence>
<gene>
    <name evidence="1" type="ORF">AB3X52_08345</name>
</gene>
<dbReference type="Proteomes" id="UP001556631">
    <property type="component" value="Unassembled WGS sequence"/>
</dbReference>
<reference evidence="1 2" key="1">
    <citation type="submission" date="2024-07" db="EMBL/GenBank/DDBJ databases">
        <authorList>
            <person name="Lee S."/>
            <person name="Kang M."/>
        </authorList>
    </citation>
    <scope>NUCLEOTIDE SEQUENCE [LARGE SCALE GENOMIC DNA]</scope>
    <source>
        <strain evidence="1 2">DS6</strain>
    </source>
</reference>
<keyword evidence="2" id="KW-1185">Reference proteome</keyword>
<protein>
    <submittedName>
        <fullName evidence="1">Uncharacterized protein</fullName>
    </submittedName>
</protein>
<comment type="caution">
    <text evidence="1">The sequence shown here is derived from an EMBL/GenBank/DDBJ whole genome shotgun (WGS) entry which is preliminary data.</text>
</comment>
<proteinExistence type="predicted"/>
<dbReference type="EMBL" id="JBFPJR010000011">
    <property type="protein sequence ID" value="MEX0427625.1"/>
    <property type="molecule type" value="Genomic_DNA"/>
</dbReference>
<sequence>MVSEPISVPHPATSCAIEEAHRVCSMFEPQASGGAVWWRGRFNVAGDHYTIGRPRGEFPDAPQPGLFLGRGGLLVITGLNTTAVELEVRCRITEAHDTGFDAIAEVPQRGWRLRAEYEDVAERSPRPLLGRGQWGIALQRTDPDFRSRIEQHSLTLYPLDDQALDFAQRRRPYAPSVAPTGRDVWDDDWYPKPGRYVVGVRRASDATLADAEQIVHEREAEWWLTVKRGRWSPTGEKWAIRRKWTLRDGDELVVADSAGSVPDGMRCPIAKGPAAVRLLTQRPDVGDFVNDQWVSPDTDGIRLDVLLDGP</sequence>
<dbReference type="RefSeq" id="WP_367993189.1">
    <property type="nucleotide sequence ID" value="NZ_JBFPJR010000011.1"/>
</dbReference>
<name>A0ABV3SXG1_9ACTN</name>
<accession>A0ABV3SXG1</accession>